<comment type="caution">
    <text evidence="4">The sequence shown here is derived from an EMBL/GenBank/DDBJ whole genome shotgun (WGS) entry which is preliminary data.</text>
</comment>
<feature type="region of interest" description="Disordered" evidence="1">
    <location>
        <begin position="439"/>
        <end position="505"/>
    </location>
</feature>
<evidence type="ECO:0008006" key="6">
    <source>
        <dbReference type="Google" id="ProtNLM"/>
    </source>
</evidence>
<dbReference type="PANTHER" id="PTHR38886">
    <property type="entry name" value="SESA DOMAIN-CONTAINING PROTEIN"/>
    <property type="match status" value="1"/>
</dbReference>
<sequence length="505" mass="57955">MSVGFGFSVGDFLATLKLVGSIVDALREASHSTSMFHELLNELEALDTALNHVNRVEFDDSQHFEQLALYQAAAQCRRSIDTFWGETRKYQPHLSKDGTDSRMKDSWMKVKWAVCKKKDVDAFRAEIQAHTSSIQVLMDAILAQNQRRQYKSLAGKIQDLSSQALGRLRVIADAVSHNVQQSTGLVETCAKILETNLRVFQMIYDIQLFVTHIPGQVQRQQPVYLIDAFNKESPFHLEFVRSADALLAVLKANYNDSGLIDRGQFLIEEVGSQRLIDLSQNWDSCFYPGQRVAMSMILSTIEPRCTDPSCLGCGTLQPDVTDEEVTCAGCGMIYRRIQELQLPDEPQDDSVDSTQLLKKLSKQHVREWGTSGTEDSVGNDEFMKYRRLRILHGHSQDVWNECDIYRLEKRLQTVPPHNKGEKRRHYPCVFVPRKERLPSLARRPVRRQDKKIDDREPVSMRRLDTVQASGKETDRQVEDEYQEMTKKKKKRRKNKRKKPVNVAPV</sequence>
<dbReference type="InterPro" id="IPR031348">
    <property type="entry name" value="PigL_N"/>
</dbReference>
<evidence type="ECO:0000313" key="4">
    <source>
        <dbReference type="EMBL" id="CAI6342518.1"/>
    </source>
</evidence>
<dbReference type="EMBL" id="CAOQHR010000013">
    <property type="protein sequence ID" value="CAI6342518.1"/>
    <property type="molecule type" value="Genomic_DNA"/>
</dbReference>
<dbReference type="AlphaFoldDB" id="A0A9W4UT08"/>
<evidence type="ECO:0000256" key="1">
    <source>
        <dbReference type="SAM" id="MobiDB-lite"/>
    </source>
</evidence>
<evidence type="ECO:0000259" key="2">
    <source>
        <dbReference type="Pfam" id="PF17111"/>
    </source>
</evidence>
<feature type="domain" description="Azaphilone pigments biosynthesis cluster protein L N-terminal" evidence="2">
    <location>
        <begin position="21"/>
        <end position="176"/>
    </location>
</feature>
<accession>A0A9W4UT08</accession>
<dbReference type="Pfam" id="PF17111">
    <property type="entry name" value="PigL_N"/>
    <property type="match status" value="1"/>
</dbReference>
<reference evidence="4" key="1">
    <citation type="submission" date="2023-01" db="EMBL/GenBank/DDBJ databases">
        <authorList>
            <person name="Van Ghelder C."/>
            <person name="Rancurel C."/>
        </authorList>
    </citation>
    <scope>NUCLEOTIDE SEQUENCE</scope>
    <source>
        <strain evidence="4">CNCM I-4278</strain>
    </source>
</reference>
<name>A0A9W4UT08_9PLEO</name>
<evidence type="ECO:0000313" key="5">
    <source>
        <dbReference type="Proteomes" id="UP001152607"/>
    </source>
</evidence>
<feature type="compositionally biased region" description="Basic residues" evidence="1">
    <location>
        <begin position="486"/>
        <end position="499"/>
    </location>
</feature>
<dbReference type="OrthoDB" id="3045089at2759"/>
<dbReference type="InterPro" id="IPR054464">
    <property type="entry name" value="ULD_fung"/>
</dbReference>
<feature type="compositionally biased region" description="Basic and acidic residues" evidence="1">
    <location>
        <begin position="446"/>
        <end position="464"/>
    </location>
</feature>
<keyword evidence="5" id="KW-1185">Reference proteome</keyword>
<proteinExistence type="predicted"/>
<evidence type="ECO:0000259" key="3">
    <source>
        <dbReference type="Pfam" id="PF22893"/>
    </source>
</evidence>
<dbReference type="Proteomes" id="UP001152607">
    <property type="component" value="Unassembled WGS sequence"/>
</dbReference>
<dbReference type="Pfam" id="PF22893">
    <property type="entry name" value="ULD_2"/>
    <property type="match status" value="1"/>
</dbReference>
<gene>
    <name evidence="4" type="ORF">PDIGIT_LOCUS15726</name>
</gene>
<feature type="domain" description="Ubiquitin-like" evidence="3">
    <location>
        <begin position="219"/>
        <end position="298"/>
    </location>
</feature>
<organism evidence="4 5">
    <name type="scientific">Periconia digitata</name>
    <dbReference type="NCBI Taxonomy" id="1303443"/>
    <lineage>
        <taxon>Eukaryota</taxon>
        <taxon>Fungi</taxon>
        <taxon>Dikarya</taxon>
        <taxon>Ascomycota</taxon>
        <taxon>Pezizomycotina</taxon>
        <taxon>Dothideomycetes</taxon>
        <taxon>Pleosporomycetidae</taxon>
        <taxon>Pleosporales</taxon>
        <taxon>Massarineae</taxon>
        <taxon>Periconiaceae</taxon>
        <taxon>Periconia</taxon>
    </lineage>
</organism>
<dbReference type="PANTHER" id="PTHR38886:SF1">
    <property type="entry name" value="NACHT-NTPASE AND P-LOOP NTPASES N-TERMINAL DOMAIN-CONTAINING PROTEIN"/>
    <property type="match status" value="1"/>
</dbReference>
<protein>
    <recommendedName>
        <fullName evidence="6">Fungal N-terminal domain-containing protein</fullName>
    </recommendedName>
</protein>